<dbReference type="GO" id="GO:0004185">
    <property type="term" value="F:serine-type carboxypeptidase activity"/>
    <property type="evidence" value="ECO:0007669"/>
    <property type="project" value="UniProtKB-UniRule"/>
</dbReference>
<evidence type="ECO:0000256" key="4">
    <source>
        <dbReference type="ARBA" id="ARBA00022801"/>
    </source>
</evidence>
<dbReference type="GO" id="GO:0031647">
    <property type="term" value="P:regulation of protein stability"/>
    <property type="evidence" value="ECO:0007669"/>
    <property type="project" value="UniProtKB-ARBA"/>
</dbReference>
<protein>
    <recommendedName>
        <fullName evidence="5">Carboxypeptidase</fullName>
        <ecNumber evidence="5">3.4.16.-</ecNumber>
    </recommendedName>
</protein>
<dbReference type="PANTHER" id="PTHR11802">
    <property type="entry name" value="SERINE PROTEASE FAMILY S10 SERINE CARBOXYPEPTIDASE"/>
    <property type="match status" value="1"/>
</dbReference>
<keyword evidence="2 5" id="KW-0121">Carboxypeptidase</keyword>
<evidence type="ECO:0000256" key="3">
    <source>
        <dbReference type="ARBA" id="ARBA00022670"/>
    </source>
</evidence>
<dbReference type="InterPro" id="IPR018202">
    <property type="entry name" value="Ser_caboxypep_ser_AS"/>
</dbReference>
<evidence type="ECO:0000256" key="5">
    <source>
        <dbReference type="RuleBase" id="RU361156"/>
    </source>
</evidence>
<comment type="similarity">
    <text evidence="1 5">Belongs to the peptidase S10 family.</text>
</comment>
<evidence type="ECO:0000313" key="7">
    <source>
        <dbReference type="WBParaSite" id="TREG1_128220.1"/>
    </source>
</evidence>
<dbReference type="GO" id="GO:1904715">
    <property type="term" value="P:negative regulation of chaperone-mediated autophagy"/>
    <property type="evidence" value="ECO:0007669"/>
    <property type="project" value="UniProtKB-ARBA"/>
</dbReference>
<sequence>MMYWLCVQLTWKMAGQLLFRFLNPATLIITPHYWWAVFNFRLATLVKGPSLVNNPYSWNKLGNVLYLESPAGVGFSYSLDGNVTTDDDETALNNHHALLHFLDKFPEYEGRKLYVTGESYGGVYVPTLALLLKDSPRFKLRGIAVGNGLTSYKLNDNSFLYYIRYHGFIGGSSWNDLLAKCCADQCSTWWCAFTDNKTRECQRIISQLAEGPLKGINRYNIYSKCAGGVDRLFQQSMPSRRSVGENSSTRQPSNPYIRHDFGDMFRDNHYMKFLRDLKSALRRNLTTRLTVACVDDTLIRSYLNSPVVRRLINVKPDVPKEWDICSDEVNGKYIRTYDDLSEQYMKLLQSRISTLIYNGDIDVAFNYLGGEMFVDNLKLKPTLSRRFWLYTESDGTKQIGGYWKMFESHGSILTYATVRGAGHKVPADKPAAAFQLINTFINEGSSVERKSKKIHLISLLCVISFFISSL</sequence>
<evidence type="ECO:0000256" key="1">
    <source>
        <dbReference type="ARBA" id="ARBA00009431"/>
    </source>
</evidence>
<keyword evidence="3 5" id="KW-0645">Protease</keyword>
<dbReference type="Gene3D" id="3.40.50.1820">
    <property type="entry name" value="alpha/beta hydrolase"/>
    <property type="match status" value="1"/>
</dbReference>
<dbReference type="AlphaFoldDB" id="A0AA85J3V6"/>
<dbReference type="EC" id="3.4.16.-" evidence="5"/>
<dbReference type="PRINTS" id="PR00724">
    <property type="entry name" value="CRBOXYPTASEC"/>
</dbReference>
<dbReference type="WBParaSite" id="TREG1_128220.1">
    <property type="protein sequence ID" value="TREG1_128220.1"/>
    <property type="gene ID" value="TREG1_128220"/>
</dbReference>
<keyword evidence="6" id="KW-1185">Reference proteome</keyword>
<dbReference type="InterPro" id="IPR029058">
    <property type="entry name" value="AB_hydrolase_fold"/>
</dbReference>
<dbReference type="PANTHER" id="PTHR11802:SF201">
    <property type="entry name" value="CARBOXYPEPTIDASE"/>
    <property type="match status" value="1"/>
</dbReference>
<organism evidence="6 7">
    <name type="scientific">Trichobilharzia regenti</name>
    <name type="common">Nasal bird schistosome</name>
    <dbReference type="NCBI Taxonomy" id="157069"/>
    <lineage>
        <taxon>Eukaryota</taxon>
        <taxon>Metazoa</taxon>
        <taxon>Spiralia</taxon>
        <taxon>Lophotrochozoa</taxon>
        <taxon>Platyhelminthes</taxon>
        <taxon>Trematoda</taxon>
        <taxon>Digenea</taxon>
        <taxon>Strigeidida</taxon>
        <taxon>Schistosomatoidea</taxon>
        <taxon>Schistosomatidae</taxon>
        <taxon>Trichobilharzia</taxon>
    </lineage>
</organism>
<reference evidence="6" key="1">
    <citation type="submission" date="2022-06" db="EMBL/GenBank/DDBJ databases">
        <authorList>
            <person name="Berger JAMES D."/>
            <person name="Berger JAMES D."/>
        </authorList>
    </citation>
    <scope>NUCLEOTIDE SEQUENCE [LARGE SCALE GENOMIC DNA]</scope>
</reference>
<dbReference type="Gene3D" id="3.40.50.12670">
    <property type="match status" value="1"/>
</dbReference>
<dbReference type="InterPro" id="IPR033124">
    <property type="entry name" value="Ser_caboxypep_his_AS"/>
</dbReference>
<name>A0AA85J3V6_TRIRE</name>
<dbReference type="Proteomes" id="UP000050795">
    <property type="component" value="Unassembled WGS sequence"/>
</dbReference>
<proteinExistence type="inferred from homology"/>
<dbReference type="SUPFAM" id="SSF53474">
    <property type="entry name" value="alpha/beta-Hydrolases"/>
    <property type="match status" value="1"/>
</dbReference>
<dbReference type="Pfam" id="PF00450">
    <property type="entry name" value="Peptidase_S10"/>
    <property type="match status" value="1"/>
</dbReference>
<dbReference type="PROSITE" id="PS00131">
    <property type="entry name" value="CARBOXYPEPT_SER_SER"/>
    <property type="match status" value="1"/>
</dbReference>
<dbReference type="FunFam" id="3.40.50.1820:FF:000335">
    <property type="entry name" value="Carboxypeptidase"/>
    <property type="match status" value="1"/>
</dbReference>
<reference evidence="7" key="2">
    <citation type="submission" date="2023-11" db="UniProtKB">
        <authorList>
            <consortium name="WormBaseParasite"/>
        </authorList>
    </citation>
    <scope>IDENTIFICATION</scope>
</reference>
<keyword evidence="4 5" id="KW-0378">Hydrolase</keyword>
<dbReference type="PROSITE" id="PS00560">
    <property type="entry name" value="CARBOXYPEPT_SER_HIS"/>
    <property type="match status" value="1"/>
</dbReference>
<dbReference type="GO" id="GO:0006508">
    <property type="term" value="P:proteolysis"/>
    <property type="evidence" value="ECO:0007669"/>
    <property type="project" value="UniProtKB-KW"/>
</dbReference>
<evidence type="ECO:0000313" key="6">
    <source>
        <dbReference type="Proteomes" id="UP000050795"/>
    </source>
</evidence>
<accession>A0AA85J3V6</accession>
<dbReference type="InterPro" id="IPR001563">
    <property type="entry name" value="Peptidase_S10"/>
</dbReference>
<dbReference type="FunFam" id="3.40.50.12670:FF:000002">
    <property type="entry name" value="Carboxypeptidase"/>
    <property type="match status" value="1"/>
</dbReference>
<evidence type="ECO:0000256" key="2">
    <source>
        <dbReference type="ARBA" id="ARBA00022645"/>
    </source>
</evidence>